<feature type="region of interest" description="Disordered" evidence="1">
    <location>
        <begin position="29"/>
        <end position="90"/>
    </location>
</feature>
<evidence type="ECO:0000256" key="1">
    <source>
        <dbReference type="SAM" id="MobiDB-lite"/>
    </source>
</evidence>
<evidence type="ECO:0000313" key="2">
    <source>
        <dbReference type="EMBL" id="CAE8649662.1"/>
    </source>
</evidence>
<proteinExistence type="predicted"/>
<gene>
    <name evidence="2" type="ORF">PGLA2088_LOCUS7628</name>
</gene>
<name>A0A813IGC5_POLGL</name>
<feature type="non-terminal residue" evidence="2">
    <location>
        <position position="90"/>
    </location>
</feature>
<feature type="compositionally biased region" description="Low complexity" evidence="1">
    <location>
        <begin position="35"/>
        <end position="70"/>
    </location>
</feature>
<dbReference type="EMBL" id="CAJNNW010008005">
    <property type="protein sequence ID" value="CAE8649662.1"/>
    <property type="molecule type" value="Genomic_DNA"/>
</dbReference>
<dbReference type="AlphaFoldDB" id="A0A813IGC5"/>
<accession>A0A813IGC5</accession>
<feature type="non-terminal residue" evidence="2">
    <location>
        <position position="1"/>
    </location>
</feature>
<protein>
    <submittedName>
        <fullName evidence="2">Uncharacterized protein</fullName>
    </submittedName>
</protein>
<comment type="caution">
    <text evidence="2">The sequence shown here is derived from an EMBL/GenBank/DDBJ whole genome shotgun (WGS) entry which is preliminary data.</text>
</comment>
<sequence length="90" mass="9483">VVTLSLSGASSARELAVALAAATEGCCSELNFDDNNNNSNSNNNNSNNNNNNNNKNNNNNSNNSNNSNNNEASDPQAALLQIKRAMGRTL</sequence>
<organism evidence="2 3">
    <name type="scientific">Polarella glacialis</name>
    <name type="common">Dinoflagellate</name>
    <dbReference type="NCBI Taxonomy" id="89957"/>
    <lineage>
        <taxon>Eukaryota</taxon>
        <taxon>Sar</taxon>
        <taxon>Alveolata</taxon>
        <taxon>Dinophyceae</taxon>
        <taxon>Suessiales</taxon>
        <taxon>Suessiaceae</taxon>
        <taxon>Polarella</taxon>
    </lineage>
</organism>
<evidence type="ECO:0000313" key="3">
    <source>
        <dbReference type="Proteomes" id="UP000626109"/>
    </source>
</evidence>
<reference evidence="2" key="1">
    <citation type="submission" date="2021-02" db="EMBL/GenBank/DDBJ databases">
        <authorList>
            <person name="Dougan E. K."/>
            <person name="Rhodes N."/>
            <person name="Thang M."/>
            <person name="Chan C."/>
        </authorList>
    </citation>
    <scope>NUCLEOTIDE SEQUENCE</scope>
</reference>
<dbReference type="Proteomes" id="UP000626109">
    <property type="component" value="Unassembled WGS sequence"/>
</dbReference>